<evidence type="ECO:0000256" key="1">
    <source>
        <dbReference type="SAM" id="MobiDB-lite"/>
    </source>
</evidence>
<gene>
    <name evidence="2" type="ORF">niasHT_023084</name>
</gene>
<evidence type="ECO:0000313" key="3">
    <source>
        <dbReference type="Proteomes" id="UP001620626"/>
    </source>
</evidence>
<feature type="compositionally biased region" description="Polar residues" evidence="1">
    <location>
        <begin position="131"/>
        <end position="140"/>
    </location>
</feature>
<keyword evidence="3" id="KW-1185">Reference proteome</keyword>
<feature type="compositionally biased region" description="Basic residues" evidence="1">
    <location>
        <begin position="90"/>
        <end position="109"/>
    </location>
</feature>
<dbReference type="EMBL" id="JBICBT010000775">
    <property type="protein sequence ID" value="KAL3101564.1"/>
    <property type="molecule type" value="Genomic_DNA"/>
</dbReference>
<feature type="compositionally biased region" description="Gly residues" evidence="1">
    <location>
        <begin position="169"/>
        <end position="179"/>
    </location>
</feature>
<feature type="compositionally biased region" description="Polar residues" evidence="1">
    <location>
        <begin position="61"/>
        <end position="74"/>
    </location>
</feature>
<sequence length="197" mass="21612">MPVMEFTNRKDCLKVSQWVSFYAKNNTDEKAKAQLIKVKQHIFYGEKLDLSDPPAKKSSKKLTSLNEQKTTTPSKKTDEMKKKIKEGAKKFGKKVILKKEKKSKRTKNHKEKEEEEEEEEEKSSSSSSSEVSDQQSNEDNFWSGALLGSCFTGNGGAEDGPTTYSNDGGSSGSGEGGAGRLIGALFEAILSGLGKDD</sequence>
<organism evidence="2 3">
    <name type="scientific">Heterodera trifolii</name>
    <dbReference type="NCBI Taxonomy" id="157864"/>
    <lineage>
        <taxon>Eukaryota</taxon>
        <taxon>Metazoa</taxon>
        <taxon>Ecdysozoa</taxon>
        <taxon>Nematoda</taxon>
        <taxon>Chromadorea</taxon>
        <taxon>Rhabditida</taxon>
        <taxon>Tylenchina</taxon>
        <taxon>Tylenchomorpha</taxon>
        <taxon>Tylenchoidea</taxon>
        <taxon>Heteroderidae</taxon>
        <taxon>Heteroderinae</taxon>
        <taxon>Heterodera</taxon>
    </lineage>
</organism>
<name>A0ABD2KF73_9BILA</name>
<evidence type="ECO:0000313" key="2">
    <source>
        <dbReference type="EMBL" id="KAL3101564.1"/>
    </source>
</evidence>
<feature type="region of interest" description="Disordered" evidence="1">
    <location>
        <begin position="49"/>
        <end position="179"/>
    </location>
</feature>
<comment type="caution">
    <text evidence="2">The sequence shown here is derived from an EMBL/GenBank/DDBJ whole genome shotgun (WGS) entry which is preliminary data.</text>
</comment>
<feature type="compositionally biased region" description="Basic and acidic residues" evidence="1">
    <location>
        <begin position="75"/>
        <end position="89"/>
    </location>
</feature>
<proteinExistence type="predicted"/>
<accession>A0ABD2KF73</accession>
<dbReference type="Proteomes" id="UP001620626">
    <property type="component" value="Unassembled WGS sequence"/>
</dbReference>
<reference evidence="2 3" key="1">
    <citation type="submission" date="2024-10" db="EMBL/GenBank/DDBJ databases">
        <authorList>
            <person name="Kim D."/>
        </authorList>
    </citation>
    <scope>NUCLEOTIDE SEQUENCE [LARGE SCALE GENOMIC DNA]</scope>
    <source>
        <strain evidence="2">BH-2024</strain>
    </source>
</reference>
<protein>
    <submittedName>
        <fullName evidence="2">Uncharacterized protein</fullName>
    </submittedName>
</protein>
<dbReference type="AlphaFoldDB" id="A0ABD2KF73"/>